<dbReference type="Proteomes" id="UP001215712">
    <property type="component" value="Unassembled WGS sequence"/>
</dbReference>
<reference evidence="2" key="1">
    <citation type="journal article" date="2023" name="IMA Fungus">
        <title>Comparative genomic study of the Penicillium genus elucidates a diverse pangenome and 15 lateral gene transfer events.</title>
        <authorList>
            <person name="Petersen C."/>
            <person name="Sorensen T."/>
            <person name="Nielsen M.R."/>
            <person name="Sondergaard T.E."/>
            <person name="Sorensen J.L."/>
            <person name="Fitzpatrick D.A."/>
            <person name="Frisvad J.C."/>
            <person name="Nielsen K.L."/>
        </authorList>
    </citation>
    <scope>NUCLEOTIDE SEQUENCE</scope>
    <source>
        <strain evidence="2">IBT 17514</strain>
    </source>
</reference>
<evidence type="ECO:0000313" key="2">
    <source>
        <dbReference type="EMBL" id="KAJ5726989.1"/>
    </source>
</evidence>
<keyword evidence="3" id="KW-1185">Reference proteome</keyword>
<dbReference type="InterPro" id="IPR038305">
    <property type="entry name" value="HeLo_sf"/>
</dbReference>
<comment type="caution">
    <text evidence="2">The sequence shown here is derived from an EMBL/GenBank/DDBJ whole genome shotgun (WGS) entry which is preliminary data.</text>
</comment>
<feature type="domain" description="Prion-inhibition and propagation HeLo" evidence="1">
    <location>
        <begin position="9"/>
        <end position="204"/>
    </location>
</feature>
<accession>A0AAD6MW05</accession>
<sequence length="333" mass="37429">MADPLTILGAAVGVISLMTQTLDECIIAYQYYAKAVNMPDEYRYCKIRLQMEQQRFLNFGLEAGVLYIDETLYESLRIDSGFDDQGEPDTDLVAMLFPPLNDSDRASSLVSHGTKHPRLRSLRKAVHGIIQTGKNLRTIALEPKPLVWASVDKSSFESLVGKLGDLNLFLISLLDSTRIERLQLTMDTSYNEILQICDDLKDLSGLIKALHNEAESDGSLGAAILHDNPIMQPFLRETEAQRQKKNYLKKLTEVKIQYKRIGDQMGVETTTSGRKPLDLSQFQFNSPHIQVLKGIFPEGDIIATYEGRHVWIEGSSFDSNLPHTNSANPRPED</sequence>
<dbReference type="Pfam" id="PF14479">
    <property type="entry name" value="HeLo"/>
    <property type="match status" value="1"/>
</dbReference>
<organism evidence="2 3">
    <name type="scientific">Penicillium malachiteum</name>
    <dbReference type="NCBI Taxonomy" id="1324776"/>
    <lineage>
        <taxon>Eukaryota</taxon>
        <taxon>Fungi</taxon>
        <taxon>Dikarya</taxon>
        <taxon>Ascomycota</taxon>
        <taxon>Pezizomycotina</taxon>
        <taxon>Eurotiomycetes</taxon>
        <taxon>Eurotiomycetidae</taxon>
        <taxon>Eurotiales</taxon>
        <taxon>Aspergillaceae</taxon>
        <taxon>Penicillium</taxon>
    </lineage>
</organism>
<evidence type="ECO:0000259" key="1">
    <source>
        <dbReference type="Pfam" id="PF14479"/>
    </source>
</evidence>
<proteinExistence type="predicted"/>
<evidence type="ECO:0000313" key="3">
    <source>
        <dbReference type="Proteomes" id="UP001215712"/>
    </source>
</evidence>
<dbReference type="AlphaFoldDB" id="A0AAD6MW05"/>
<dbReference type="EMBL" id="JAQJAN010000007">
    <property type="protein sequence ID" value="KAJ5726989.1"/>
    <property type="molecule type" value="Genomic_DNA"/>
</dbReference>
<name>A0AAD6MW05_9EURO</name>
<reference evidence="2" key="2">
    <citation type="submission" date="2023-01" db="EMBL/GenBank/DDBJ databases">
        <authorList>
            <person name="Petersen C."/>
        </authorList>
    </citation>
    <scope>NUCLEOTIDE SEQUENCE</scope>
    <source>
        <strain evidence="2">IBT 17514</strain>
    </source>
</reference>
<dbReference type="Gene3D" id="1.20.120.1020">
    <property type="entry name" value="Prion-inhibition and propagation, HeLo domain"/>
    <property type="match status" value="2"/>
</dbReference>
<dbReference type="InterPro" id="IPR029498">
    <property type="entry name" value="HeLo_dom"/>
</dbReference>
<protein>
    <recommendedName>
        <fullName evidence="1">Prion-inhibition and propagation HeLo domain-containing protein</fullName>
    </recommendedName>
</protein>
<gene>
    <name evidence="2" type="ORF">N7493_006016</name>
</gene>